<evidence type="ECO:0000313" key="4">
    <source>
        <dbReference type="WBParaSite" id="ECPE_0001293801-mRNA-1"/>
    </source>
</evidence>
<sequence length="169" mass="18846">MVKSAIASANPKTLHELETLVDNFLLQYRNATHTITKDSPAMLFKSRRLRSSVQCLDFNDVVYFCGNDLPPASGIVTRQVGQATVEITDLNDVTVHKRHVDQIHFKPSTDQRHQNTSEGDNQVNTSSKQPTEPHQSDAQTQPFKTQGHHQEPAEQTIAVCRSGDRINSG</sequence>
<name>A0A183B115_9TREM</name>
<protein>
    <submittedName>
        <fullName evidence="4">TFIID_20kDa domain-containing protein</fullName>
    </submittedName>
</protein>
<feature type="compositionally biased region" description="Polar residues" evidence="1">
    <location>
        <begin position="116"/>
        <end position="144"/>
    </location>
</feature>
<gene>
    <name evidence="2" type="ORF">ECPE_LOCUS12900</name>
</gene>
<dbReference type="OrthoDB" id="7758825at2759"/>
<organism evidence="4">
    <name type="scientific">Echinostoma caproni</name>
    <dbReference type="NCBI Taxonomy" id="27848"/>
    <lineage>
        <taxon>Eukaryota</taxon>
        <taxon>Metazoa</taxon>
        <taxon>Spiralia</taxon>
        <taxon>Lophotrochozoa</taxon>
        <taxon>Platyhelminthes</taxon>
        <taxon>Trematoda</taxon>
        <taxon>Digenea</taxon>
        <taxon>Plagiorchiida</taxon>
        <taxon>Echinostomata</taxon>
        <taxon>Echinostomatoidea</taxon>
        <taxon>Echinostomatidae</taxon>
        <taxon>Echinostoma</taxon>
    </lineage>
</organism>
<accession>A0A183B115</accession>
<dbReference type="EMBL" id="UZAN01053863">
    <property type="protein sequence ID" value="VDP90172.1"/>
    <property type="molecule type" value="Genomic_DNA"/>
</dbReference>
<feature type="compositionally biased region" description="Basic and acidic residues" evidence="1">
    <location>
        <begin position="104"/>
        <end position="115"/>
    </location>
</feature>
<dbReference type="Proteomes" id="UP000272942">
    <property type="component" value="Unassembled WGS sequence"/>
</dbReference>
<evidence type="ECO:0000313" key="3">
    <source>
        <dbReference type="Proteomes" id="UP000272942"/>
    </source>
</evidence>
<evidence type="ECO:0000313" key="2">
    <source>
        <dbReference type="EMBL" id="VDP90172.1"/>
    </source>
</evidence>
<reference evidence="4" key="1">
    <citation type="submission" date="2016-06" db="UniProtKB">
        <authorList>
            <consortium name="WormBaseParasite"/>
        </authorList>
    </citation>
    <scope>IDENTIFICATION</scope>
</reference>
<dbReference type="AlphaFoldDB" id="A0A183B115"/>
<proteinExistence type="predicted"/>
<evidence type="ECO:0000256" key="1">
    <source>
        <dbReference type="SAM" id="MobiDB-lite"/>
    </source>
</evidence>
<dbReference type="WBParaSite" id="ECPE_0001293801-mRNA-1">
    <property type="protein sequence ID" value="ECPE_0001293801-mRNA-1"/>
    <property type="gene ID" value="ECPE_0001293801"/>
</dbReference>
<keyword evidence="3" id="KW-1185">Reference proteome</keyword>
<feature type="region of interest" description="Disordered" evidence="1">
    <location>
        <begin position="104"/>
        <end position="169"/>
    </location>
</feature>
<reference evidence="2 3" key="2">
    <citation type="submission" date="2018-11" db="EMBL/GenBank/DDBJ databases">
        <authorList>
            <consortium name="Pathogen Informatics"/>
        </authorList>
    </citation>
    <scope>NUCLEOTIDE SEQUENCE [LARGE SCALE GENOMIC DNA]</scope>
    <source>
        <strain evidence="2 3">Egypt</strain>
    </source>
</reference>